<organism evidence="1 2">
    <name type="scientific">Fusarium decemcellulare</name>
    <dbReference type="NCBI Taxonomy" id="57161"/>
    <lineage>
        <taxon>Eukaryota</taxon>
        <taxon>Fungi</taxon>
        <taxon>Dikarya</taxon>
        <taxon>Ascomycota</taxon>
        <taxon>Pezizomycotina</taxon>
        <taxon>Sordariomycetes</taxon>
        <taxon>Hypocreomycetidae</taxon>
        <taxon>Hypocreales</taxon>
        <taxon>Nectriaceae</taxon>
        <taxon>Fusarium</taxon>
        <taxon>Fusarium decemcellulare species complex</taxon>
    </lineage>
</organism>
<name>A0ACC1RTV3_9HYPO</name>
<proteinExistence type="predicted"/>
<evidence type="ECO:0000313" key="1">
    <source>
        <dbReference type="EMBL" id="KAJ3526116.1"/>
    </source>
</evidence>
<dbReference type="Proteomes" id="UP001148629">
    <property type="component" value="Unassembled WGS sequence"/>
</dbReference>
<evidence type="ECO:0000313" key="2">
    <source>
        <dbReference type="Proteomes" id="UP001148629"/>
    </source>
</evidence>
<dbReference type="EMBL" id="JANRMS010001792">
    <property type="protein sequence ID" value="KAJ3526116.1"/>
    <property type="molecule type" value="Genomic_DNA"/>
</dbReference>
<comment type="caution">
    <text evidence="1">The sequence shown here is derived from an EMBL/GenBank/DDBJ whole genome shotgun (WGS) entry which is preliminary data.</text>
</comment>
<keyword evidence="2" id="KW-1185">Reference proteome</keyword>
<sequence>MFNRRKAENETGDDSGKNWRSSLKGLTSKVTGRKGDQNPEAGQSTPHLPSTPIADEYAAAKREQARQSTLAAFHPSSTHPGHTSSNSHLNGTNPALDPRRGHPGYQGTGQGPPPSSNPTPPFESRWTDESVFKEKESELDNTETTAPPSREPSKEPPTQNPHTIPPLELSADPLKPKIWEMSVDPPEPNLSEVDGTDAMPRHRNGRNPAELSSSPRLPQASNMPPHHNGGLPSFSERTNGTSSSPSKSQTGAPGPAMSQALAGARGAFQNQPQPVTQRKAVPQSQTNPPQPHPQPNPQSNAVPAHAVPPRNGSVRPDSSQPTPTSMLEPEPAPDKPEQKSDFHRETSNLEDDSGTDQTNDDEWPSYQSGPMEPTQRQSSGLRDKLRMNGSKKQSQTLQKNPGQGSNVDEWSRRLKRFQKEFKIPKSSIHDQLSTVLEWAAKNQKALDSALQDKDQETRRLAANIRNQTGEITRLKSVIDSKEREIHQMQKDWTKAENAQHKAEIELATLKSHTDHVEESQKVVQDRLHEVDQHYKRAIAERNSAREEASYHERREHEAATELQRINTTYTTVVGERNQARHDCHVYWGQFQQADQELKTTRERLQQVEQELGITNTERNEYKQSSDRAHNRCVELEGGHKKELTHIQTMYSHQLKTFQDEAKRKHDKLETELANVAVDYQTKIDDMQQRHAEEITRRDAEAKEVEDKYKAKLKSETARLQGQVTTLKTHMASYSNTDNYKVIRDDELRDNFLHLARGINNLINYVPRPSTYSFDPDLDPDNFLGRNSQQGGRNWPKFIRHICWRAIIRGFFSRPLGFGALGCQGGEGFEALDQVYQLFAVADPKEDPALFCLILRR</sequence>
<reference evidence="1" key="1">
    <citation type="submission" date="2022-08" db="EMBL/GenBank/DDBJ databases">
        <title>Genome Sequence of Fusarium decemcellulare.</title>
        <authorList>
            <person name="Buettner E."/>
        </authorList>
    </citation>
    <scope>NUCLEOTIDE SEQUENCE</scope>
    <source>
        <strain evidence="1">Babe19</strain>
    </source>
</reference>
<protein>
    <submittedName>
        <fullName evidence="1">Uncharacterized protein</fullName>
    </submittedName>
</protein>
<gene>
    <name evidence="1" type="ORF">NM208_g11340</name>
</gene>
<accession>A0ACC1RTV3</accession>